<gene>
    <name evidence="1" type="ORF">KUCAC02_027326</name>
</gene>
<sequence>MTEKSLEKITSFSWDRDSEDMEEDSATMFDVFNSHLREEEPANLNQNCLFYCVLCPVHILLLLAVIT</sequence>
<comment type="caution">
    <text evidence="1">The sequence shown here is derived from an EMBL/GenBank/DDBJ whole genome shotgun (WGS) entry which is preliminary data.</text>
</comment>
<dbReference type="Proteomes" id="UP001057452">
    <property type="component" value="Chromosome 19"/>
</dbReference>
<evidence type="ECO:0000313" key="1">
    <source>
        <dbReference type="EMBL" id="KAI4807523.1"/>
    </source>
</evidence>
<evidence type="ECO:0000313" key="2">
    <source>
        <dbReference type="Proteomes" id="UP001057452"/>
    </source>
</evidence>
<keyword evidence="2" id="KW-1185">Reference proteome</keyword>
<proteinExistence type="predicted"/>
<organism evidence="1 2">
    <name type="scientific">Chaenocephalus aceratus</name>
    <name type="common">Blackfin icefish</name>
    <name type="synonym">Chaenichthys aceratus</name>
    <dbReference type="NCBI Taxonomy" id="36190"/>
    <lineage>
        <taxon>Eukaryota</taxon>
        <taxon>Metazoa</taxon>
        <taxon>Chordata</taxon>
        <taxon>Craniata</taxon>
        <taxon>Vertebrata</taxon>
        <taxon>Euteleostomi</taxon>
        <taxon>Actinopterygii</taxon>
        <taxon>Neopterygii</taxon>
        <taxon>Teleostei</taxon>
        <taxon>Neoteleostei</taxon>
        <taxon>Acanthomorphata</taxon>
        <taxon>Eupercaria</taxon>
        <taxon>Perciformes</taxon>
        <taxon>Notothenioidei</taxon>
        <taxon>Channichthyidae</taxon>
        <taxon>Chaenocephalus</taxon>
    </lineage>
</organism>
<reference evidence="1" key="1">
    <citation type="submission" date="2022-05" db="EMBL/GenBank/DDBJ databases">
        <title>Chromosome-level genome of Chaenocephalus aceratus.</title>
        <authorList>
            <person name="Park H."/>
        </authorList>
    </citation>
    <scope>NUCLEOTIDE SEQUENCE</scope>
    <source>
        <strain evidence="1">KU_202001</strain>
    </source>
</reference>
<name>A0ACB9W4U2_CHAAC</name>
<dbReference type="EMBL" id="CM043803">
    <property type="protein sequence ID" value="KAI4807523.1"/>
    <property type="molecule type" value="Genomic_DNA"/>
</dbReference>
<accession>A0ACB9W4U2</accession>
<protein>
    <submittedName>
        <fullName evidence="1">Uncharacterized protein</fullName>
    </submittedName>
</protein>